<keyword evidence="1" id="KW-1133">Transmembrane helix</keyword>
<evidence type="ECO:0000313" key="3">
    <source>
        <dbReference type="Proteomes" id="UP001597351"/>
    </source>
</evidence>
<sequence>MYNHGSLGGGALAATGLAFNAMWLFLAGFALFAAALALGRILPKRGV</sequence>
<dbReference type="RefSeq" id="WP_343917471.1">
    <property type="nucleotide sequence ID" value="NZ_BAAAJT010000002.1"/>
</dbReference>
<evidence type="ECO:0000313" key="2">
    <source>
        <dbReference type="EMBL" id="MFD1946891.1"/>
    </source>
</evidence>
<accession>A0ABW4TMM6</accession>
<keyword evidence="1" id="KW-0472">Membrane</keyword>
<reference evidence="3" key="1">
    <citation type="journal article" date="2019" name="Int. J. Syst. Evol. Microbiol.">
        <title>The Global Catalogue of Microorganisms (GCM) 10K type strain sequencing project: providing services to taxonomists for standard genome sequencing and annotation.</title>
        <authorList>
            <consortium name="The Broad Institute Genomics Platform"/>
            <consortium name="The Broad Institute Genome Sequencing Center for Infectious Disease"/>
            <person name="Wu L."/>
            <person name="Ma J."/>
        </authorList>
    </citation>
    <scope>NUCLEOTIDE SEQUENCE [LARGE SCALE GENOMIC DNA]</scope>
    <source>
        <strain evidence="3">CGMCC 1.12477</strain>
    </source>
</reference>
<name>A0ABW4TMM6_9ACTN</name>
<comment type="caution">
    <text evidence="2">The sequence shown here is derived from an EMBL/GenBank/DDBJ whole genome shotgun (WGS) entry which is preliminary data.</text>
</comment>
<proteinExistence type="predicted"/>
<evidence type="ECO:0000256" key="1">
    <source>
        <dbReference type="SAM" id="Phobius"/>
    </source>
</evidence>
<organism evidence="2 3">
    <name type="scientific">Nocardioides aestuarii</name>
    <dbReference type="NCBI Taxonomy" id="252231"/>
    <lineage>
        <taxon>Bacteria</taxon>
        <taxon>Bacillati</taxon>
        <taxon>Actinomycetota</taxon>
        <taxon>Actinomycetes</taxon>
        <taxon>Propionibacteriales</taxon>
        <taxon>Nocardioidaceae</taxon>
        <taxon>Nocardioides</taxon>
    </lineage>
</organism>
<keyword evidence="3" id="KW-1185">Reference proteome</keyword>
<dbReference type="EMBL" id="JBHUGD010000003">
    <property type="protein sequence ID" value="MFD1946891.1"/>
    <property type="molecule type" value="Genomic_DNA"/>
</dbReference>
<protein>
    <submittedName>
        <fullName evidence="2">Uncharacterized protein</fullName>
    </submittedName>
</protein>
<gene>
    <name evidence="2" type="ORF">ACFSDE_08805</name>
</gene>
<feature type="transmembrane region" description="Helical" evidence="1">
    <location>
        <begin position="20"/>
        <end position="42"/>
    </location>
</feature>
<keyword evidence="1" id="KW-0812">Transmembrane</keyword>
<dbReference type="Proteomes" id="UP001597351">
    <property type="component" value="Unassembled WGS sequence"/>
</dbReference>